<dbReference type="SUPFAM" id="SSF48452">
    <property type="entry name" value="TPR-like"/>
    <property type="match status" value="1"/>
</dbReference>
<evidence type="ECO:0000256" key="2">
    <source>
        <dbReference type="SAM" id="SignalP"/>
    </source>
</evidence>
<sequence>MKKVLYITAVAWCLLMLNGCAEGPKRVLPNDATGGLKPGQTDKSTQTGVEGQGTRYLDATDGKDLSLAQIAADNVTPPLTYINSRLYDYGKKLDRYKELDQQSLTANLSPEETEQMVNCFKDLRRITDSYTTVQASLLQGSGTLSGAEMMALQKSDIEFIESPCGKMLATTDEDGPVFGQRGKATDLSQLETVIERYSANKQYEEIVQTWLQVPAEQVDRVDLNTRLRYANALMYLHQEDQAAKVYGQIVNQMSASEEQSTDLISLRKTLADLYTASGNYPAAEEQYKKISQDFTNLTAIDEWSKLQLSILERSVAGSPELTEYSGLLRNYLGFIPEKDGYKVVWQAEEFLTNYPYSAVSSNVDLIKKRAQEKADAWMNGFMGKVDELVAEKKFQEAIQLVENAPVDLMDEEKRNALKVKKEDFVLAEAVEKETSKLANVQELQQKWNSGMLLVKGERFDEAIAVFTEMLGTEYGTKAQEKIVEVSQLAAREERRKAADLFIRYTKTTDVEGQKKLLIESRKILKDILIKYPDVDIAEKVRGNIQRVEQEMNAIDPTLLSRVDMGLEAPAKEEIDVFDTAQGRQPTQPSASQLPILVQPPSQ</sequence>
<dbReference type="InterPro" id="IPR011990">
    <property type="entry name" value="TPR-like_helical_dom_sf"/>
</dbReference>
<dbReference type="Proteomes" id="UP000184603">
    <property type="component" value="Unassembled WGS sequence"/>
</dbReference>
<feature type="region of interest" description="Disordered" evidence="1">
    <location>
        <begin position="31"/>
        <end position="54"/>
    </location>
</feature>
<organism evidence="3 4">
    <name type="scientific">Desulfopila aestuarii DSM 18488</name>
    <dbReference type="NCBI Taxonomy" id="1121416"/>
    <lineage>
        <taxon>Bacteria</taxon>
        <taxon>Pseudomonadati</taxon>
        <taxon>Thermodesulfobacteriota</taxon>
        <taxon>Desulfobulbia</taxon>
        <taxon>Desulfobulbales</taxon>
        <taxon>Desulfocapsaceae</taxon>
        <taxon>Desulfopila</taxon>
    </lineage>
</organism>
<dbReference type="OrthoDB" id="5429373at2"/>
<keyword evidence="4" id="KW-1185">Reference proteome</keyword>
<reference evidence="3 4" key="1">
    <citation type="submission" date="2016-12" db="EMBL/GenBank/DDBJ databases">
        <authorList>
            <person name="Song W.-J."/>
            <person name="Kurnit D.M."/>
        </authorList>
    </citation>
    <scope>NUCLEOTIDE SEQUENCE [LARGE SCALE GENOMIC DNA]</scope>
    <source>
        <strain evidence="3 4">DSM 18488</strain>
    </source>
</reference>
<name>A0A1M7Y8L6_9BACT</name>
<evidence type="ECO:0000313" key="4">
    <source>
        <dbReference type="Proteomes" id="UP000184603"/>
    </source>
</evidence>
<feature type="region of interest" description="Disordered" evidence="1">
    <location>
        <begin position="579"/>
        <end position="602"/>
    </location>
</feature>
<feature type="chain" id="PRO_5012862104" description="Tetratricopeptide repeat-containing protein" evidence="2">
    <location>
        <begin position="22"/>
        <end position="602"/>
    </location>
</feature>
<protein>
    <recommendedName>
        <fullName evidence="5">Tetratricopeptide repeat-containing protein</fullName>
    </recommendedName>
</protein>
<keyword evidence="2" id="KW-0732">Signal</keyword>
<accession>A0A1M7Y8L6</accession>
<feature type="signal peptide" evidence="2">
    <location>
        <begin position="1"/>
        <end position="21"/>
    </location>
</feature>
<gene>
    <name evidence="3" type="ORF">SAMN02745220_02539</name>
</gene>
<evidence type="ECO:0008006" key="5">
    <source>
        <dbReference type="Google" id="ProtNLM"/>
    </source>
</evidence>
<proteinExistence type="predicted"/>
<evidence type="ECO:0000313" key="3">
    <source>
        <dbReference type="EMBL" id="SHO48921.1"/>
    </source>
</evidence>
<dbReference type="Gene3D" id="1.25.40.10">
    <property type="entry name" value="Tetratricopeptide repeat domain"/>
    <property type="match status" value="1"/>
</dbReference>
<dbReference type="STRING" id="1121416.SAMN02745220_02539"/>
<evidence type="ECO:0000256" key="1">
    <source>
        <dbReference type="SAM" id="MobiDB-lite"/>
    </source>
</evidence>
<dbReference type="RefSeq" id="WP_073613828.1">
    <property type="nucleotide sequence ID" value="NZ_FRFE01000011.1"/>
</dbReference>
<dbReference type="AlphaFoldDB" id="A0A1M7Y8L6"/>
<dbReference type="EMBL" id="FRFE01000011">
    <property type="protein sequence ID" value="SHO48921.1"/>
    <property type="molecule type" value="Genomic_DNA"/>
</dbReference>
<feature type="compositionally biased region" description="Polar residues" evidence="1">
    <location>
        <begin position="581"/>
        <end position="592"/>
    </location>
</feature>